<dbReference type="Pfam" id="PF18884">
    <property type="entry name" value="TSP3_bac"/>
    <property type="match status" value="2"/>
</dbReference>
<evidence type="ECO:0008006" key="9">
    <source>
        <dbReference type="Google" id="ProtNLM"/>
    </source>
</evidence>
<protein>
    <recommendedName>
        <fullName evidence="9">EF-hand domain-containing protein</fullName>
    </recommendedName>
</protein>
<dbReference type="InterPro" id="IPR059100">
    <property type="entry name" value="TSP3_bac"/>
</dbReference>
<organism evidence="7 8">
    <name type="scientific">Candidatus Abawacabacteria bacterium RIFCSPHIGHO2_01_FULL_46_8</name>
    <dbReference type="NCBI Taxonomy" id="1817815"/>
    <lineage>
        <taxon>Bacteria</taxon>
        <taxon>Candidatus Abawacaibacteriota</taxon>
    </lineage>
</organism>
<evidence type="ECO:0000313" key="8">
    <source>
        <dbReference type="Proteomes" id="UP000177521"/>
    </source>
</evidence>
<reference evidence="7 8" key="1">
    <citation type="journal article" date="2016" name="Nat. Commun.">
        <title>Thousands of microbial genomes shed light on interconnected biogeochemical processes in an aquifer system.</title>
        <authorList>
            <person name="Anantharaman K."/>
            <person name="Brown C.T."/>
            <person name="Hug L.A."/>
            <person name="Sharon I."/>
            <person name="Castelle C.J."/>
            <person name="Probst A.J."/>
            <person name="Thomas B.C."/>
            <person name="Singh A."/>
            <person name="Wilkins M.J."/>
            <person name="Karaoz U."/>
            <person name="Brodie E.L."/>
            <person name="Williams K.H."/>
            <person name="Hubbard S.S."/>
            <person name="Banfield J.F."/>
        </authorList>
    </citation>
    <scope>NUCLEOTIDE SEQUENCE [LARGE SCALE GENOMIC DNA]</scope>
</reference>
<evidence type="ECO:0000256" key="3">
    <source>
        <dbReference type="ARBA" id="ARBA00022729"/>
    </source>
</evidence>
<dbReference type="GO" id="GO:0005509">
    <property type="term" value="F:calcium ion binding"/>
    <property type="evidence" value="ECO:0007669"/>
    <property type="project" value="InterPro"/>
</dbReference>
<evidence type="ECO:0000256" key="4">
    <source>
        <dbReference type="ARBA" id="ARBA00022837"/>
    </source>
</evidence>
<keyword evidence="4" id="KW-0106">Calcium</keyword>
<evidence type="ECO:0000256" key="5">
    <source>
        <dbReference type="SAM" id="MobiDB-lite"/>
    </source>
</evidence>
<feature type="chain" id="PRO_5009515406" description="EF-hand domain-containing protein" evidence="6">
    <location>
        <begin position="22"/>
        <end position="181"/>
    </location>
</feature>
<dbReference type="Proteomes" id="UP000177521">
    <property type="component" value="Unassembled WGS sequence"/>
</dbReference>
<feature type="region of interest" description="Disordered" evidence="5">
    <location>
        <begin position="38"/>
        <end position="60"/>
    </location>
</feature>
<accession>A0A1F4XLJ4</accession>
<name>A0A1F4XLJ4_9BACT</name>
<evidence type="ECO:0000256" key="1">
    <source>
        <dbReference type="ARBA" id="ARBA00004613"/>
    </source>
</evidence>
<feature type="compositionally biased region" description="Polar residues" evidence="5">
    <location>
        <begin position="42"/>
        <end position="60"/>
    </location>
</feature>
<dbReference type="InterPro" id="IPR028974">
    <property type="entry name" value="TSP_type-3_rpt"/>
</dbReference>
<keyword evidence="3 6" id="KW-0732">Signal</keyword>
<evidence type="ECO:0000313" key="7">
    <source>
        <dbReference type="EMBL" id="OGC82516.1"/>
    </source>
</evidence>
<gene>
    <name evidence="7" type="ORF">A2788_01530</name>
</gene>
<dbReference type="EMBL" id="MEWS01000017">
    <property type="protein sequence ID" value="OGC82516.1"/>
    <property type="molecule type" value="Genomic_DNA"/>
</dbReference>
<proteinExistence type="predicted"/>
<dbReference type="AlphaFoldDB" id="A0A1F4XLJ4"/>
<evidence type="ECO:0000256" key="6">
    <source>
        <dbReference type="SAM" id="SignalP"/>
    </source>
</evidence>
<comment type="subcellular location">
    <subcellularLocation>
        <location evidence="1">Secreted</location>
    </subcellularLocation>
</comment>
<dbReference type="SUPFAM" id="SSF103647">
    <property type="entry name" value="TSP type-3 repeat"/>
    <property type="match status" value="1"/>
</dbReference>
<keyword evidence="2" id="KW-0964">Secreted</keyword>
<sequence>MKRSLIFLIIIQLALIPVASAQTGDGFTSAGVANPDLPATGTGDSTGTLTPSPSLPGASTTISRQACLGTDLLLNQGFTKSELDRLEQEKKLSYLDSGEFLDSDGDGLADAEERAFRTDPNKADTDGDGFSDAMELIAAFDPLQKDARLFAETYNDRILWVNQVLQSFRYALNKLYYPVAE</sequence>
<comment type="caution">
    <text evidence="7">The sequence shown here is derived from an EMBL/GenBank/DDBJ whole genome shotgun (WGS) entry which is preliminary data.</text>
</comment>
<evidence type="ECO:0000256" key="2">
    <source>
        <dbReference type="ARBA" id="ARBA00022525"/>
    </source>
</evidence>
<feature type="signal peptide" evidence="6">
    <location>
        <begin position="1"/>
        <end position="21"/>
    </location>
</feature>